<keyword evidence="1" id="KW-0238">DNA-binding</keyword>
<proteinExistence type="predicted"/>
<dbReference type="PANTHER" id="PTHR23349:SF108">
    <property type="entry name" value="BHLH DOMAIN-CONTAINING PROTEIN"/>
    <property type="match status" value="1"/>
</dbReference>
<dbReference type="GO" id="GO:0000977">
    <property type="term" value="F:RNA polymerase II transcription regulatory region sequence-specific DNA binding"/>
    <property type="evidence" value="ECO:0007669"/>
    <property type="project" value="TreeGrafter"/>
</dbReference>
<feature type="domain" description="BHLH" evidence="3">
    <location>
        <begin position="104"/>
        <end position="156"/>
    </location>
</feature>
<evidence type="ECO:0000259" key="3">
    <source>
        <dbReference type="PROSITE" id="PS50888"/>
    </source>
</evidence>
<feature type="region of interest" description="Disordered" evidence="2">
    <location>
        <begin position="68"/>
        <end position="94"/>
    </location>
</feature>
<dbReference type="PANTHER" id="PTHR23349">
    <property type="entry name" value="BASIC HELIX-LOOP-HELIX TRANSCRIPTION FACTOR, TWIST"/>
    <property type="match status" value="1"/>
</dbReference>
<dbReference type="STRING" id="75913.A0A0K0EX37"/>
<sequence>MDMSTIYLNSLAYETALANTLHNTTFTNVSTHPGTLVSITDSSLNNWDYSSTPIISLDNYQSTFDWPTPSVCKEPSENQRSRQESPFGSNVSMPLPSQMDDNGCQVFRRNERERLRVRWINEGYQQMRNMLPAQYVKTRMSKLETLNLAIAHIKHLKKLLDDSHHNNKCDCYKHCMK</sequence>
<dbReference type="PROSITE" id="PS50888">
    <property type="entry name" value="BHLH"/>
    <property type="match status" value="1"/>
</dbReference>
<dbReference type="InterPro" id="IPR050283">
    <property type="entry name" value="E-box_TF_Regulators"/>
</dbReference>
<dbReference type="GO" id="GO:0046983">
    <property type="term" value="F:protein dimerization activity"/>
    <property type="evidence" value="ECO:0007669"/>
    <property type="project" value="InterPro"/>
</dbReference>
<dbReference type="SUPFAM" id="SSF47459">
    <property type="entry name" value="HLH, helix-loop-helix DNA-binding domain"/>
    <property type="match status" value="1"/>
</dbReference>
<name>A0A0K0EX37_STRVS</name>
<dbReference type="InterPro" id="IPR011598">
    <property type="entry name" value="bHLH_dom"/>
</dbReference>
<organism evidence="4 5">
    <name type="scientific">Strongyloides venezuelensis</name>
    <name type="common">Threadworm</name>
    <dbReference type="NCBI Taxonomy" id="75913"/>
    <lineage>
        <taxon>Eukaryota</taxon>
        <taxon>Metazoa</taxon>
        <taxon>Ecdysozoa</taxon>
        <taxon>Nematoda</taxon>
        <taxon>Chromadorea</taxon>
        <taxon>Rhabditida</taxon>
        <taxon>Tylenchina</taxon>
        <taxon>Panagrolaimomorpha</taxon>
        <taxon>Strongyloidoidea</taxon>
        <taxon>Strongyloididae</taxon>
        <taxon>Strongyloides</taxon>
    </lineage>
</organism>
<dbReference type="Gene3D" id="4.10.280.10">
    <property type="entry name" value="Helix-loop-helix DNA-binding domain"/>
    <property type="match status" value="1"/>
</dbReference>
<reference evidence="4" key="1">
    <citation type="submission" date="2014-07" db="EMBL/GenBank/DDBJ databases">
        <authorList>
            <person name="Martin A.A"/>
            <person name="De Silva N."/>
        </authorList>
    </citation>
    <scope>NUCLEOTIDE SEQUENCE</scope>
</reference>
<dbReference type="SMART" id="SM00353">
    <property type="entry name" value="HLH"/>
    <property type="match status" value="1"/>
</dbReference>
<protein>
    <submittedName>
        <fullName evidence="5">Helix-loop-helix protein 6 (inferred by orthology to a C. elegans protein)</fullName>
    </submittedName>
</protein>
<evidence type="ECO:0000313" key="5">
    <source>
        <dbReference type="WBParaSite" id="SVE_0109100.1"/>
    </source>
</evidence>
<dbReference type="AlphaFoldDB" id="A0A0K0EX37"/>
<reference evidence="5" key="2">
    <citation type="submission" date="2015-08" db="UniProtKB">
        <authorList>
            <consortium name="WormBaseParasite"/>
        </authorList>
    </citation>
    <scope>IDENTIFICATION</scope>
</reference>
<accession>A0A0K0EX37</accession>
<evidence type="ECO:0000313" key="4">
    <source>
        <dbReference type="Proteomes" id="UP000035680"/>
    </source>
</evidence>
<dbReference type="WBParaSite" id="SVE_0109100.1">
    <property type="protein sequence ID" value="SVE_0109100.1"/>
    <property type="gene ID" value="SVE_0109100"/>
</dbReference>
<dbReference type="GO" id="GO:0032502">
    <property type="term" value="P:developmental process"/>
    <property type="evidence" value="ECO:0007669"/>
    <property type="project" value="TreeGrafter"/>
</dbReference>
<feature type="compositionally biased region" description="Basic and acidic residues" evidence="2">
    <location>
        <begin position="74"/>
        <end position="83"/>
    </location>
</feature>
<keyword evidence="4" id="KW-1185">Reference proteome</keyword>
<dbReference type="CDD" id="cd19724">
    <property type="entry name" value="bHLH_TS_ASCL3_like"/>
    <property type="match status" value="1"/>
</dbReference>
<dbReference type="InterPro" id="IPR036638">
    <property type="entry name" value="HLH_DNA-bd_sf"/>
</dbReference>
<dbReference type="GO" id="GO:0000981">
    <property type="term" value="F:DNA-binding transcription factor activity, RNA polymerase II-specific"/>
    <property type="evidence" value="ECO:0007669"/>
    <property type="project" value="TreeGrafter"/>
</dbReference>
<dbReference type="Proteomes" id="UP000035680">
    <property type="component" value="Unassembled WGS sequence"/>
</dbReference>
<dbReference type="Pfam" id="PF00010">
    <property type="entry name" value="HLH"/>
    <property type="match status" value="1"/>
</dbReference>
<evidence type="ECO:0000256" key="2">
    <source>
        <dbReference type="SAM" id="MobiDB-lite"/>
    </source>
</evidence>
<evidence type="ECO:0000256" key="1">
    <source>
        <dbReference type="ARBA" id="ARBA00023125"/>
    </source>
</evidence>